<evidence type="ECO:0000313" key="4">
    <source>
        <dbReference type="EMBL" id="PWJ84910.1"/>
    </source>
</evidence>
<evidence type="ECO:0000259" key="3">
    <source>
        <dbReference type="Pfam" id="PF05239"/>
    </source>
</evidence>
<dbReference type="PANTHER" id="PTHR36505">
    <property type="entry name" value="BLR1072 PROTEIN"/>
    <property type="match status" value="1"/>
</dbReference>
<feature type="domain" description="PRC-barrel" evidence="3">
    <location>
        <begin position="51"/>
        <end position="132"/>
    </location>
</feature>
<evidence type="ECO:0000256" key="2">
    <source>
        <dbReference type="SAM" id="SignalP"/>
    </source>
</evidence>
<protein>
    <submittedName>
        <fullName evidence="4">PRC-barrel domain protein</fullName>
    </submittedName>
</protein>
<evidence type="ECO:0000313" key="5">
    <source>
        <dbReference type="Proteomes" id="UP000245396"/>
    </source>
</evidence>
<dbReference type="InterPro" id="IPR011033">
    <property type="entry name" value="PRC_barrel-like_sf"/>
</dbReference>
<feature type="domain" description="PRC-barrel" evidence="3">
    <location>
        <begin position="207"/>
        <end position="288"/>
    </location>
</feature>
<dbReference type="RefSeq" id="WP_109612327.1">
    <property type="nucleotide sequence ID" value="NZ_QGGG01000004.1"/>
</dbReference>
<organism evidence="4 5">
    <name type="scientific">Pseudaminobacter salicylatoxidans</name>
    <dbReference type="NCBI Taxonomy" id="93369"/>
    <lineage>
        <taxon>Bacteria</taxon>
        <taxon>Pseudomonadati</taxon>
        <taxon>Pseudomonadota</taxon>
        <taxon>Alphaproteobacteria</taxon>
        <taxon>Hyphomicrobiales</taxon>
        <taxon>Phyllobacteriaceae</taxon>
        <taxon>Pseudaminobacter</taxon>
    </lineage>
</organism>
<name>A0A316C5A2_PSESE</name>
<comment type="caution">
    <text evidence="4">The sequence shown here is derived from an EMBL/GenBank/DDBJ whole genome shotgun (WGS) entry which is preliminary data.</text>
</comment>
<dbReference type="AlphaFoldDB" id="A0A316C5A2"/>
<feature type="compositionally biased region" description="Polar residues" evidence="1">
    <location>
        <begin position="178"/>
        <end position="194"/>
    </location>
</feature>
<feature type="region of interest" description="Disordered" evidence="1">
    <location>
        <begin position="148"/>
        <end position="201"/>
    </location>
</feature>
<dbReference type="Pfam" id="PF05239">
    <property type="entry name" value="PRC"/>
    <property type="match status" value="2"/>
</dbReference>
<keyword evidence="5" id="KW-1185">Reference proteome</keyword>
<keyword evidence="2" id="KW-0732">Signal</keyword>
<evidence type="ECO:0000256" key="1">
    <source>
        <dbReference type="SAM" id="MobiDB-lite"/>
    </source>
</evidence>
<dbReference type="EMBL" id="QGGG01000004">
    <property type="protein sequence ID" value="PWJ84910.1"/>
    <property type="molecule type" value="Genomic_DNA"/>
</dbReference>
<gene>
    <name evidence="4" type="ORF">C7441_104178</name>
</gene>
<feature type="signal peptide" evidence="2">
    <location>
        <begin position="1"/>
        <end position="21"/>
    </location>
</feature>
<dbReference type="InterPro" id="IPR027275">
    <property type="entry name" value="PRC-brl_dom"/>
</dbReference>
<feature type="region of interest" description="Disordered" evidence="1">
    <location>
        <begin position="292"/>
        <end position="312"/>
    </location>
</feature>
<feature type="chain" id="PRO_5016233386" evidence="2">
    <location>
        <begin position="22"/>
        <end position="312"/>
    </location>
</feature>
<dbReference type="SUPFAM" id="SSF50346">
    <property type="entry name" value="PRC-barrel domain"/>
    <property type="match status" value="2"/>
</dbReference>
<sequence>MFRNLLATTAIATLLTTAAYAQDTTAPAPASPAAPMGEESAPSGAVVRAEGFLATNFIGEQVYNGTGDDAQNIGKVNDLVIAPDGKVESLVVGVGGFLGIGEKNVAIDYGDASQAEKNGDRWLVVNASKEQLQTLPDFDRRAYDAAPATATDTTAPSGNGMAQAPESGGGTMAPAAPTNDNTAQAPAETDSGTTGAIDKSQLTPMPMGEVRAEDLTGTTVYGTEDANVGKIGDVVLSGDGKVDAVIIDVGGFLGIGSKEVAVGMDNLAFMTDKDGNKYLYTNFTKDQLKAQPAYDKSTYSEKRDEQRMIMQQ</sequence>
<dbReference type="STRING" id="1192868.GCA_000304395_02752"/>
<dbReference type="OrthoDB" id="7876889at2"/>
<dbReference type="PANTHER" id="PTHR36505:SF1">
    <property type="entry name" value="BLR1072 PROTEIN"/>
    <property type="match status" value="1"/>
</dbReference>
<proteinExistence type="predicted"/>
<dbReference type="Gene3D" id="2.30.30.240">
    <property type="entry name" value="PRC-barrel domain"/>
    <property type="match status" value="2"/>
</dbReference>
<feature type="compositionally biased region" description="Basic and acidic residues" evidence="1">
    <location>
        <begin position="298"/>
        <end position="312"/>
    </location>
</feature>
<reference evidence="4 5" key="1">
    <citation type="submission" date="2018-05" db="EMBL/GenBank/DDBJ databases">
        <title>Genomic Encyclopedia of Type Strains, Phase IV (KMG-IV): sequencing the most valuable type-strain genomes for metagenomic binning, comparative biology and taxonomic classification.</title>
        <authorList>
            <person name="Goeker M."/>
        </authorList>
    </citation>
    <scope>NUCLEOTIDE SEQUENCE [LARGE SCALE GENOMIC DNA]</scope>
    <source>
        <strain evidence="4 5">DSM 6986</strain>
    </source>
</reference>
<dbReference type="Proteomes" id="UP000245396">
    <property type="component" value="Unassembled WGS sequence"/>
</dbReference>
<accession>A0A316C5A2</accession>